<dbReference type="PANTHER" id="PTHR33376:SF5">
    <property type="entry name" value="EXTRACYTOPLASMIC SOLUTE RECEPTOR PROTEIN"/>
    <property type="match status" value="1"/>
</dbReference>
<accession>A0A1I3STY8</accession>
<feature type="binding site" evidence="2">
    <location>
        <position position="177"/>
    </location>
    <ligand>
        <name>substrate</name>
    </ligand>
</feature>
<dbReference type="Pfam" id="PF03480">
    <property type="entry name" value="DctP"/>
    <property type="match status" value="1"/>
</dbReference>
<evidence type="ECO:0000256" key="1">
    <source>
        <dbReference type="ARBA" id="ARBA00022729"/>
    </source>
</evidence>
<proteinExistence type="predicted"/>
<dbReference type="InterPro" id="IPR026289">
    <property type="entry name" value="SBP_TakP-like"/>
</dbReference>
<evidence type="ECO:0000313" key="4">
    <source>
        <dbReference type="EMBL" id="SFJ62268.1"/>
    </source>
</evidence>
<organism evidence="4 5">
    <name type="scientific">Marinobacter persicus</name>
    <dbReference type="NCBI Taxonomy" id="930118"/>
    <lineage>
        <taxon>Bacteria</taxon>
        <taxon>Pseudomonadati</taxon>
        <taxon>Pseudomonadota</taxon>
        <taxon>Gammaproteobacteria</taxon>
        <taxon>Pseudomonadales</taxon>
        <taxon>Marinobacteraceae</taxon>
        <taxon>Marinobacter</taxon>
    </lineage>
</organism>
<evidence type="ECO:0000256" key="3">
    <source>
        <dbReference type="PIRSR" id="PIRSR039026-2"/>
    </source>
</evidence>
<feature type="binding site" evidence="3">
    <location>
        <position position="236"/>
    </location>
    <ligand>
        <name>Na(+)</name>
        <dbReference type="ChEBI" id="CHEBI:29101"/>
    </ligand>
</feature>
<dbReference type="InterPro" id="IPR018389">
    <property type="entry name" value="DctP_fam"/>
</dbReference>
<dbReference type="NCBIfam" id="NF037995">
    <property type="entry name" value="TRAP_S1"/>
    <property type="match status" value="1"/>
</dbReference>
<evidence type="ECO:0000256" key="2">
    <source>
        <dbReference type="PIRSR" id="PIRSR039026-1"/>
    </source>
</evidence>
<protein>
    <submittedName>
        <fullName evidence="4">TRAP-type mannitol/chloroaromatic compound transport system, substrate-binding protein</fullName>
    </submittedName>
</protein>
<dbReference type="PANTHER" id="PTHR33376">
    <property type="match status" value="1"/>
</dbReference>
<keyword evidence="5" id="KW-1185">Reference proteome</keyword>
<dbReference type="Gene3D" id="3.40.190.10">
    <property type="entry name" value="Periplasmic binding protein-like II"/>
    <property type="match status" value="1"/>
</dbReference>
<dbReference type="Proteomes" id="UP000199445">
    <property type="component" value="Unassembled WGS sequence"/>
</dbReference>
<keyword evidence="3" id="KW-0479">Metal-binding</keyword>
<name>A0A1I3STY8_9GAMM</name>
<dbReference type="EMBL" id="FOSC01000004">
    <property type="protein sequence ID" value="SFJ62268.1"/>
    <property type="molecule type" value="Genomic_DNA"/>
</dbReference>
<feature type="binding site" evidence="3">
    <location>
        <position position="260"/>
    </location>
    <ligand>
        <name>substrate</name>
    </ligand>
</feature>
<reference evidence="4 5" key="1">
    <citation type="submission" date="2016-10" db="EMBL/GenBank/DDBJ databases">
        <authorList>
            <person name="de Groot N.N."/>
        </authorList>
    </citation>
    <scope>NUCLEOTIDE SEQUENCE [LARGE SCALE GENOMIC DNA]</scope>
    <source>
        <strain evidence="4 5">IBRC-M 10445</strain>
    </source>
</reference>
<dbReference type="GO" id="GO:0055085">
    <property type="term" value="P:transmembrane transport"/>
    <property type="evidence" value="ECO:0007669"/>
    <property type="project" value="InterPro"/>
</dbReference>
<dbReference type="InterPro" id="IPR038404">
    <property type="entry name" value="TRAP_DctP_sf"/>
</dbReference>
<dbReference type="GO" id="GO:0046872">
    <property type="term" value="F:metal ion binding"/>
    <property type="evidence" value="ECO:0007669"/>
    <property type="project" value="UniProtKB-KW"/>
</dbReference>
<dbReference type="Gene3D" id="3.40.190.170">
    <property type="entry name" value="Bacterial extracellular solute-binding protein, family 7"/>
    <property type="match status" value="1"/>
</dbReference>
<dbReference type="SUPFAM" id="SSF53850">
    <property type="entry name" value="Periplasmic binding protein-like II"/>
    <property type="match status" value="1"/>
</dbReference>
<keyword evidence="1" id="KW-0732">Signal</keyword>
<sequence>MNWHAWVSTCASWLTSSSSDRENDNVSIRKTLLAAAACAAGLLATPALAEKTYTLRLAETWGPNSPILGETTRHFEDMVESMSGGRIEVRIDSANKHKAPFGIFDLVRSGQYDMGHTASYYYKGTIPNAMYFTTVPFGMLAPEQYAWFYYGGGMELMQKVYEPYGLLSFPGGNTGNQMGGWFNEEITSVEDLQGLKMRTPGFAGEVMAELGVAVTNLPPGELYTALDRGTIDALEWVGPALDFPMGFHQIAKYYYSGWQEPGAEVQFLVNQKTWERLPEELQDILRVAMRTAAYDMYAKSTNDNADAWARMKEEYPEVEHKVFPPEVIDALRETTHRLLAEYAEEDPLAKEIINSQRDYLSKVRKWTNISDKAYLNSVADQ</sequence>
<dbReference type="AlphaFoldDB" id="A0A1I3STY8"/>
<gene>
    <name evidence="4" type="ORF">SAMN05216429_10493</name>
</gene>
<feature type="binding site" evidence="3">
    <location>
        <position position="235"/>
    </location>
    <ligand>
        <name>substrate</name>
    </ligand>
</feature>
<dbReference type="GO" id="GO:0031317">
    <property type="term" value="C:tripartite ATP-independent periplasmic transporter complex"/>
    <property type="evidence" value="ECO:0007669"/>
    <property type="project" value="InterPro"/>
</dbReference>
<evidence type="ECO:0000313" key="5">
    <source>
        <dbReference type="Proteomes" id="UP000199445"/>
    </source>
</evidence>
<dbReference type="PIRSF" id="PIRSF039026">
    <property type="entry name" value="SiaP"/>
    <property type="match status" value="1"/>
</dbReference>
<feature type="binding site" evidence="2">
    <location>
        <position position="198"/>
    </location>
    <ligand>
        <name>substrate</name>
    </ligand>
</feature>